<reference evidence="4 5" key="1">
    <citation type="submission" date="2020-07" db="EMBL/GenBank/DDBJ databases">
        <title>Complete genome sequence for Sandaracinobacter sp. M6.</title>
        <authorList>
            <person name="Tang Y."/>
            <person name="Liu Q."/>
            <person name="Guo Z."/>
            <person name="Lei P."/>
            <person name="Huang B."/>
        </authorList>
    </citation>
    <scope>NUCLEOTIDE SEQUENCE [LARGE SCALE GENOMIC DNA]</scope>
    <source>
        <strain evidence="4 5">M6</strain>
    </source>
</reference>
<dbReference type="EMBL" id="CP059851">
    <property type="protein sequence ID" value="QMW24262.1"/>
    <property type="molecule type" value="Genomic_DNA"/>
</dbReference>
<keyword evidence="3" id="KW-0949">S-adenosyl-L-methionine</keyword>
<sequence>MAEEWDAIDRLIEERLLRQDVAVAAALANNKARGLPAIDVSRLQGRMLELLVAAVGARRVLEVGTLGGVSTIFLARGAGADGHVTTLELEPHHAAVARENLAVAGLAARVTVLEGPARSTLATLAGPFDFAFVDADKASYPAYVAACADLLRPGGLMVVDNAVRRLAISDPAAQDDNVRGTFAAYDVVAADARLDATAIQTVGMKGWDGFMLVRRR</sequence>
<evidence type="ECO:0000256" key="3">
    <source>
        <dbReference type="ARBA" id="ARBA00022691"/>
    </source>
</evidence>
<dbReference type="Gene3D" id="3.40.50.150">
    <property type="entry name" value="Vaccinia Virus protein VP39"/>
    <property type="match status" value="1"/>
</dbReference>
<dbReference type="GO" id="GO:0032259">
    <property type="term" value="P:methylation"/>
    <property type="evidence" value="ECO:0007669"/>
    <property type="project" value="UniProtKB-KW"/>
</dbReference>
<accession>A0A7G5ILM0</accession>
<dbReference type="Pfam" id="PF01596">
    <property type="entry name" value="Methyltransf_3"/>
    <property type="match status" value="1"/>
</dbReference>
<dbReference type="GO" id="GO:0008757">
    <property type="term" value="F:S-adenosylmethionine-dependent methyltransferase activity"/>
    <property type="evidence" value="ECO:0007669"/>
    <property type="project" value="TreeGrafter"/>
</dbReference>
<dbReference type="PROSITE" id="PS51682">
    <property type="entry name" value="SAM_OMT_I"/>
    <property type="match status" value="1"/>
</dbReference>
<dbReference type="CDD" id="cd02440">
    <property type="entry name" value="AdoMet_MTases"/>
    <property type="match status" value="1"/>
</dbReference>
<protein>
    <submittedName>
        <fullName evidence="4">O-methyltransferase</fullName>
    </submittedName>
</protein>
<evidence type="ECO:0000256" key="1">
    <source>
        <dbReference type="ARBA" id="ARBA00022603"/>
    </source>
</evidence>
<dbReference type="InterPro" id="IPR050362">
    <property type="entry name" value="Cation-dep_OMT"/>
</dbReference>
<dbReference type="PANTHER" id="PTHR10509">
    <property type="entry name" value="O-METHYLTRANSFERASE-RELATED"/>
    <property type="match status" value="1"/>
</dbReference>
<evidence type="ECO:0000256" key="2">
    <source>
        <dbReference type="ARBA" id="ARBA00022679"/>
    </source>
</evidence>
<dbReference type="PANTHER" id="PTHR10509:SF14">
    <property type="entry name" value="CAFFEOYL-COA O-METHYLTRANSFERASE 3-RELATED"/>
    <property type="match status" value="1"/>
</dbReference>
<organism evidence="4 5">
    <name type="scientific">Sandaracinobacteroides saxicola</name>
    <dbReference type="NCBI Taxonomy" id="2759707"/>
    <lineage>
        <taxon>Bacteria</taxon>
        <taxon>Pseudomonadati</taxon>
        <taxon>Pseudomonadota</taxon>
        <taxon>Alphaproteobacteria</taxon>
        <taxon>Sphingomonadales</taxon>
        <taxon>Sphingosinicellaceae</taxon>
        <taxon>Sandaracinobacteroides</taxon>
    </lineage>
</organism>
<dbReference type="InterPro" id="IPR002935">
    <property type="entry name" value="SAM_O-MeTrfase"/>
</dbReference>
<dbReference type="SUPFAM" id="SSF53335">
    <property type="entry name" value="S-adenosyl-L-methionine-dependent methyltransferases"/>
    <property type="match status" value="1"/>
</dbReference>
<dbReference type="RefSeq" id="WP_182298110.1">
    <property type="nucleotide sequence ID" value="NZ_CP059851.1"/>
</dbReference>
<dbReference type="Proteomes" id="UP000515292">
    <property type="component" value="Chromosome"/>
</dbReference>
<keyword evidence="2 4" id="KW-0808">Transferase</keyword>
<proteinExistence type="predicted"/>
<gene>
    <name evidence="4" type="ORF">H3309_07355</name>
</gene>
<name>A0A7G5ILM0_9SPHN</name>
<keyword evidence="5" id="KW-1185">Reference proteome</keyword>
<evidence type="ECO:0000313" key="4">
    <source>
        <dbReference type="EMBL" id="QMW24262.1"/>
    </source>
</evidence>
<dbReference type="GO" id="GO:0008171">
    <property type="term" value="F:O-methyltransferase activity"/>
    <property type="evidence" value="ECO:0007669"/>
    <property type="project" value="InterPro"/>
</dbReference>
<dbReference type="InterPro" id="IPR029063">
    <property type="entry name" value="SAM-dependent_MTases_sf"/>
</dbReference>
<dbReference type="AlphaFoldDB" id="A0A7G5ILM0"/>
<evidence type="ECO:0000313" key="5">
    <source>
        <dbReference type="Proteomes" id="UP000515292"/>
    </source>
</evidence>
<keyword evidence="1 4" id="KW-0489">Methyltransferase</keyword>
<dbReference type="KEGG" id="sand:H3309_07355"/>